<dbReference type="EMBL" id="JBHSMJ010000009">
    <property type="protein sequence ID" value="MFC5447879.1"/>
    <property type="molecule type" value="Genomic_DNA"/>
</dbReference>
<accession>A0ABW0K3S9</accession>
<evidence type="ECO:0000313" key="1">
    <source>
        <dbReference type="EMBL" id="MFC5447879.1"/>
    </source>
</evidence>
<gene>
    <name evidence="1" type="ORF">ACFPOG_06390</name>
</gene>
<evidence type="ECO:0000313" key="2">
    <source>
        <dbReference type="Proteomes" id="UP001596044"/>
    </source>
</evidence>
<reference evidence="2" key="1">
    <citation type="journal article" date="2019" name="Int. J. Syst. Evol. Microbiol.">
        <title>The Global Catalogue of Microorganisms (GCM) 10K type strain sequencing project: providing services to taxonomists for standard genome sequencing and annotation.</title>
        <authorList>
            <consortium name="The Broad Institute Genomics Platform"/>
            <consortium name="The Broad Institute Genome Sequencing Center for Infectious Disease"/>
            <person name="Wu L."/>
            <person name="Ma J."/>
        </authorList>
    </citation>
    <scope>NUCLEOTIDE SEQUENCE [LARGE SCALE GENOMIC DNA]</scope>
    <source>
        <strain evidence="2">KACC 11904</strain>
    </source>
</reference>
<keyword evidence="2" id="KW-1185">Reference proteome</keyword>
<proteinExistence type="predicted"/>
<protein>
    <recommendedName>
        <fullName evidence="3">DUF2264 domain-containing protein</fullName>
    </recommendedName>
</protein>
<sequence length="558" mass="63459">MNSIMNAMQQRKKQVRGQIASQASELPVLDNGYWFESDVRDNFYYASHLFAAAMDDSLPLKFNREEAKAKAELMLARVLDLQDQQPESALYGHWPLNLRPAPHEAPKNTLPVELMGSLMVYFYQRYQADLNELLRASFERALLHIYRSGFYRKPLEHYHHHEAKYTAAKLIFGQLYGDRELLADGADSLRRTYARISQIGMSEYGALPWFWHWVQAFTCAWALAAEGEIKTALAEMLDYLWHVRATYYLQGAWVGPHSRGWPHDVPQDRNVLFDYVQFGDFPLPEEMPRTEYAGFLDYEAPAAARALALNRALPVEVKHRVPRPAALMQSADDVLHSYVYITQHYATGGVLERALEFDNEQHRWDVTLPVSAVQGVNRAFFFHPGQGYRFGDLRHQSDAGEVLFHRNVIAALYDIPADQPDILVGCLPPGEWIEAPHALFGRCGSVYLAVYLQQPYERTVLADRSVVTSRGRLNAVVMECLAISEAGISGIASLQHFAEKMTEKKPALTRSIQGALELTYRTFQNEAIAIMIDEEGNAARFVNDSALLLHDYSFLTHT</sequence>
<comment type="caution">
    <text evidence="1">The sequence shown here is derived from an EMBL/GenBank/DDBJ whole genome shotgun (WGS) entry which is preliminary data.</text>
</comment>
<organism evidence="1 2">
    <name type="scientific">Paenibacillus aestuarii</name>
    <dbReference type="NCBI Taxonomy" id="516965"/>
    <lineage>
        <taxon>Bacteria</taxon>
        <taxon>Bacillati</taxon>
        <taxon>Bacillota</taxon>
        <taxon>Bacilli</taxon>
        <taxon>Bacillales</taxon>
        <taxon>Paenibacillaceae</taxon>
        <taxon>Paenibacillus</taxon>
    </lineage>
</organism>
<evidence type="ECO:0008006" key="3">
    <source>
        <dbReference type="Google" id="ProtNLM"/>
    </source>
</evidence>
<dbReference type="RefSeq" id="WP_270885887.1">
    <property type="nucleotide sequence ID" value="NZ_JAQFVF010000092.1"/>
</dbReference>
<dbReference type="Proteomes" id="UP001596044">
    <property type="component" value="Unassembled WGS sequence"/>
</dbReference>
<name>A0ABW0K3S9_9BACL</name>